<evidence type="ECO:0000256" key="1">
    <source>
        <dbReference type="SAM" id="Phobius"/>
    </source>
</evidence>
<feature type="transmembrane region" description="Helical" evidence="1">
    <location>
        <begin position="49"/>
        <end position="70"/>
    </location>
</feature>
<keyword evidence="1" id="KW-0472">Membrane</keyword>
<accession>A0A3L8GM34</accession>
<comment type="caution">
    <text evidence="2">The sequence shown here is derived from an EMBL/GenBank/DDBJ whole genome shotgun (WGS) entry which is preliminary data.</text>
</comment>
<organism evidence="2 3">
    <name type="scientific">Streptococcus iniae</name>
    <name type="common">Streptococcus shiloi</name>
    <dbReference type="NCBI Taxonomy" id="1346"/>
    <lineage>
        <taxon>Bacteria</taxon>
        <taxon>Bacillati</taxon>
        <taxon>Bacillota</taxon>
        <taxon>Bacilli</taxon>
        <taxon>Lactobacillales</taxon>
        <taxon>Streptococcaceae</taxon>
        <taxon>Streptococcus</taxon>
    </lineage>
</organism>
<dbReference type="Proteomes" id="UP000269148">
    <property type="component" value="Unassembled WGS sequence"/>
</dbReference>
<evidence type="ECO:0000313" key="3">
    <source>
        <dbReference type="Proteomes" id="UP000269148"/>
    </source>
</evidence>
<gene>
    <name evidence="2" type="ORF">DIY07_02780</name>
</gene>
<evidence type="ECO:0000313" key="2">
    <source>
        <dbReference type="EMBL" id="RLU58029.1"/>
    </source>
</evidence>
<sequence length="255" mass="29725">MKKLFRAFTKFSYYFPLLIMLIDIGYGLLKIDFGDSPDSAHSPYGWLFIFYLILPLFIFSLISYIGISLSSLKRLSQENTKYYKFFVVIQWVILNVTLIFCTSTPQIIFGSEALKSNYTTWIPLFLVFSLAISEMIHSKVKTFTKKVFVFPIIIFLLAIIPLTMQTISNHNIKANHFQQVKHFYQSVDDSYKVKDISTKSTFGLPFESQYGKYEISNYGKKLYSNTVFSNNKLERVHEKATLFCTTFIKCFSRQL</sequence>
<protein>
    <submittedName>
        <fullName evidence="2">Uncharacterized protein</fullName>
    </submittedName>
</protein>
<dbReference type="RefSeq" id="WP_061866643.1">
    <property type="nucleotide sequence ID" value="NZ_LSNB01000038.1"/>
</dbReference>
<feature type="non-terminal residue" evidence="2">
    <location>
        <position position="255"/>
    </location>
</feature>
<feature type="transmembrane region" description="Helical" evidence="1">
    <location>
        <begin position="12"/>
        <end position="29"/>
    </location>
</feature>
<dbReference type="OrthoDB" id="2207636at2"/>
<name>A0A3L8GM34_STRIN</name>
<feature type="transmembrane region" description="Helical" evidence="1">
    <location>
        <begin position="82"/>
        <end position="108"/>
    </location>
</feature>
<dbReference type="AlphaFoldDB" id="A0A3L8GM34"/>
<feature type="transmembrane region" description="Helical" evidence="1">
    <location>
        <begin position="120"/>
        <end position="136"/>
    </location>
</feature>
<proteinExistence type="predicted"/>
<dbReference type="EMBL" id="QLQD01000030">
    <property type="protein sequence ID" value="RLU58029.1"/>
    <property type="molecule type" value="Genomic_DNA"/>
</dbReference>
<keyword evidence="1" id="KW-1133">Transmembrane helix</keyword>
<reference evidence="2 3" key="1">
    <citation type="submission" date="2018-06" db="EMBL/GenBank/DDBJ databases">
        <title>Mutators as drivers of adaptation in pathogenic bacteria and a risk factor for host jumps and vaccine escape.</title>
        <authorList>
            <person name="Barnes A.C."/>
            <person name="Silayeva O."/>
        </authorList>
    </citation>
    <scope>NUCLEOTIDE SEQUENCE [LARGE SCALE GENOMIC DNA]</scope>
    <source>
        <strain evidence="2 3">QMA0445</strain>
    </source>
</reference>
<feature type="transmembrane region" description="Helical" evidence="1">
    <location>
        <begin position="148"/>
        <end position="167"/>
    </location>
</feature>
<keyword evidence="1" id="KW-0812">Transmembrane</keyword>